<dbReference type="Pfam" id="PF10213">
    <property type="entry name" value="MRP-S28"/>
    <property type="match status" value="1"/>
</dbReference>
<dbReference type="EMBL" id="FN648429">
    <property type="protein sequence ID" value="CBJ31376.1"/>
    <property type="molecule type" value="Genomic_DNA"/>
</dbReference>
<organism evidence="2 3">
    <name type="scientific">Ectocarpus siliculosus</name>
    <name type="common">Brown alga</name>
    <name type="synonym">Conferva siliculosa</name>
    <dbReference type="NCBI Taxonomy" id="2880"/>
    <lineage>
        <taxon>Eukaryota</taxon>
        <taxon>Sar</taxon>
        <taxon>Stramenopiles</taxon>
        <taxon>Ochrophyta</taxon>
        <taxon>PX clade</taxon>
        <taxon>Phaeophyceae</taxon>
        <taxon>Ectocarpales</taxon>
        <taxon>Ectocarpaceae</taxon>
        <taxon>Ectocarpus</taxon>
    </lineage>
</organism>
<proteinExistence type="predicted"/>
<name>D7FTB0_ECTSI</name>
<feature type="domain" description="Small ribosomal subunit protein mS35 mitochondrial conserved" evidence="1">
    <location>
        <begin position="15"/>
        <end position="95"/>
    </location>
</feature>
<gene>
    <name evidence="2" type="ORF">Esi_0248_0022</name>
</gene>
<accession>D7FTB0</accession>
<evidence type="ECO:0000313" key="3">
    <source>
        <dbReference type="Proteomes" id="UP000002630"/>
    </source>
</evidence>
<dbReference type="AlphaFoldDB" id="D7FTB0"/>
<evidence type="ECO:0000259" key="1">
    <source>
        <dbReference type="Pfam" id="PF10213"/>
    </source>
</evidence>
<sequence length="137" mass="15650">MSGEPLPPRTVPDDILGFSCRTYMAGDADERYPNAHGVHPAEFKVELRVPVPLLGLAPAEEERLIQIVGPRYLERQQVLRLVSDRFPNRIDNKSAPETRLDMRTKAVVDNYLAFQRYLVHLLENILVEARNIDDEEA</sequence>
<keyword evidence="3" id="KW-1185">Reference proteome</keyword>
<protein>
    <recommendedName>
        <fullName evidence="1">Small ribosomal subunit protein mS35 mitochondrial conserved domain-containing protein</fullName>
    </recommendedName>
</protein>
<reference evidence="2 3" key="1">
    <citation type="journal article" date="2010" name="Nature">
        <title>The Ectocarpus genome and the independent evolution of multicellularity in brown algae.</title>
        <authorList>
            <person name="Cock J.M."/>
            <person name="Sterck L."/>
            <person name="Rouze P."/>
            <person name="Scornet D."/>
            <person name="Allen A.E."/>
            <person name="Amoutzias G."/>
            <person name="Anthouard V."/>
            <person name="Artiguenave F."/>
            <person name="Aury J.M."/>
            <person name="Badger J.H."/>
            <person name="Beszteri B."/>
            <person name="Billiau K."/>
            <person name="Bonnet E."/>
            <person name="Bothwell J.H."/>
            <person name="Bowler C."/>
            <person name="Boyen C."/>
            <person name="Brownlee C."/>
            <person name="Carrano C.J."/>
            <person name="Charrier B."/>
            <person name="Cho G.Y."/>
            <person name="Coelho S.M."/>
            <person name="Collen J."/>
            <person name="Corre E."/>
            <person name="Da Silva C."/>
            <person name="Delage L."/>
            <person name="Delaroque N."/>
            <person name="Dittami S.M."/>
            <person name="Doulbeau S."/>
            <person name="Elias M."/>
            <person name="Farnham G."/>
            <person name="Gachon C.M."/>
            <person name="Gschloessl B."/>
            <person name="Heesch S."/>
            <person name="Jabbari K."/>
            <person name="Jubin C."/>
            <person name="Kawai H."/>
            <person name="Kimura K."/>
            <person name="Kloareg B."/>
            <person name="Kupper F.C."/>
            <person name="Lang D."/>
            <person name="Le Bail A."/>
            <person name="Leblanc C."/>
            <person name="Lerouge P."/>
            <person name="Lohr M."/>
            <person name="Lopez P.J."/>
            <person name="Martens C."/>
            <person name="Maumus F."/>
            <person name="Michel G."/>
            <person name="Miranda-Saavedra D."/>
            <person name="Morales J."/>
            <person name="Moreau H."/>
            <person name="Motomura T."/>
            <person name="Nagasato C."/>
            <person name="Napoli C.A."/>
            <person name="Nelson D.R."/>
            <person name="Nyvall-Collen P."/>
            <person name="Peters A.F."/>
            <person name="Pommier C."/>
            <person name="Potin P."/>
            <person name="Poulain J."/>
            <person name="Quesneville H."/>
            <person name="Read B."/>
            <person name="Rensing S.A."/>
            <person name="Ritter A."/>
            <person name="Rousvoal S."/>
            <person name="Samanta M."/>
            <person name="Samson G."/>
            <person name="Schroeder D.C."/>
            <person name="Segurens B."/>
            <person name="Strittmatter M."/>
            <person name="Tonon T."/>
            <person name="Tregear J.W."/>
            <person name="Valentin K."/>
            <person name="von Dassow P."/>
            <person name="Yamagishi T."/>
            <person name="Van de Peer Y."/>
            <person name="Wincker P."/>
        </authorList>
    </citation>
    <scope>NUCLEOTIDE SEQUENCE [LARGE SCALE GENOMIC DNA]</scope>
    <source>
        <strain evidence="3">Ec32 / CCAP1310/4</strain>
    </source>
</reference>
<dbReference type="InParanoid" id="D7FTB0"/>
<dbReference type="EMBL" id="FN649755">
    <property type="protein sequence ID" value="CBJ31376.1"/>
    <property type="molecule type" value="Genomic_DNA"/>
</dbReference>
<dbReference type="Proteomes" id="UP000002630">
    <property type="component" value="Linkage Group LG30"/>
</dbReference>
<dbReference type="InterPro" id="IPR019349">
    <property type="entry name" value="Ribosomal_mS35_mit"/>
</dbReference>
<dbReference type="OrthoDB" id="283424at2759"/>
<evidence type="ECO:0000313" key="2">
    <source>
        <dbReference type="EMBL" id="CBJ31376.1"/>
    </source>
</evidence>